<dbReference type="GO" id="GO:0004222">
    <property type="term" value="F:metalloendopeptidase activity"/>
    <property type="evidence" value="ECO:0007669"/>
    <property type="project" value="InterPro"/>
</dbReference>
<keyword evidence="3 6" id="KW-0378">Hydrolase</keyword>
<comment type="cofactor">
    <cofactor evidence="6">
        <name>Zn(2+)</name>
        <dbReference type="ChEBI" id="CHEBI:29105"/>
    </cofactor>
    <text evidence="6">Binds 1 zinc ion per subunit.</text>
</comment>
<dbReference type="GO" id="GO:0046872">
    <property type="term" value="F:metal ion binding"/>
    <property type="evidence" value="ECO:0007669"/>
    <property type="project" value="UniProtKB-KW"/>
</dbReference>
<dbReference type="InterPro" id="IPR051156">
    <property type="entry name" value="Mito/Outer_Membr_Metalloprot"/>
</dbReference>
<evidence type="ECO:0000256" key="3">
    <source>
        <dbReference type="ARBA" id="ARBA00022801"/>
    </source>
</evidence>
<evidence type="ECO:0000259" key="8">
    <source>
        <dbReference type="Pfam" id="PF01435"/>
    </source>
</evidence>
<keyword evidence="2" id="KW-0479">Metal-binding</keyword>
<dbReference type="Proteomes" id="UP001214628">
    <property type="component" value="Chromosome 5"/>
</dbReference>
<evidence type="ECO:0000256" key="4">
    <source>
        <dbReference type="ARBA" id="ARBA00022833"/>
    </source>
</evidence>
<reference evidence="9" key="1">
    <citation type="submission" date="2023-02" db="EMBL/GenBank/DDBJ databases">
        <title>Mating type loci evolution in Malassezia.</title>
        <authorList>
            <person name="Coelho M.A."/>
        </authorList>
    </citation>
    <scope>NUCLEOTIDE SEQUENCE</scope>
    <source>
        <strain evidence="9">CBS 14136</strain>
    </source>
</reference>
<evidence type="ECO:0000256" key="1">
    <source>
        <dbReference type="ARBA" id="ARBA00022670"/>
    </source>
</evidence>
<evidence type="ECO:0000313" key="9">
    <source>
        <dbReference type="EMBL" id="WFD44730.1"/>
    </source>
</evidence>
<gene>
    <name evidence="9" type="primary">OMA1</name>
    <name evidence="9" type="ORF">MPSI1_003400</name>
</gene>
<keyword evidence="4 6" id="KW-0862">Zinc</keyword>
<dbReference type="Gene3D" id="3.30.2010.10">
    <property type="entry name" value="Metalloproteases ('zincins'), catalytic domain"/>
    <property type="match status" value="1"/>
</dbReference>
<comment type="similarity">
    <text evidence="6">Belongs to the peptidase M48 family.</text>
</comment>
<dbReference type="CDD" id="cd07331">
    <property type="entry name" value="M48C_Oma1_like"/>
    <property type="match status" value="1"/>
</dbReference>
<accession>A0AAF0JFI3</accession>
<dbReference type="InterPro" id="IPR001915">
    <property type="entry name" value="Peptidase_M48"/>
</dbReference>
<dbReference type="PANTHER" id="PTHR22726:SF1">
    <property type="entry name" value="METALLOENDOPEPTIDASE OMA1, MITOCHONDRIAL"/>
    <property type="match status" value="1"/>
</dbReference>
<keyword evidence="1 6" id="KW-0645">Protease</keyword>
<proteinExistence type="inferred from homology"/>
<dbReference type="GO" id="GO:0034982">
    <property type="term" value="P:mitochondrial protein processing"/>
    <property type="evidence" value="ECO:0007669"/>
    <property type="project" value="TreeGrafter"/>
</dbReference>
<feature type="region of interest" description="Disordered" evidence="7">
    <location>
        <begin position="1"/>
        <end position="41"/>
    </location>
</feature>
<dbReference type="Pfam" id="PF01435">
    <property type="entry name" value="Peptidase_M48"/>
    <property type="match status" value="1"/>
</dbReference>
<keyword evidence="10" id="KW-1185">Reference proteome</keyword>
<dbReference type="PANTHER" id="PTHR22726">
    <property type="entry name" value="METALLOENDOPEPTIDASE OMA1"/>
    <property type="match status" value="1"/>
</dbReference>
<evidence type="ECO:0000256" key="2">
    <source>
        <dbReference type="ARBA" id="ARBA00022723"/>
    </source>
</evidence>
<feature type="domain" description="Peptidase M48" evidence="8">
    <location>
        <begin position="146"/>
        <end position="316"/>
    </location>
</feature>
<dbReference type="GO" id="GO:0005743">
    <property type="term" value="C:mitochondrial inner membrane"/>
    <property type="evidence" value="ECO:0007669"/>
    <property type="project" value="TreeGrafter"/>
</dbReference>
<evidence type="ECO:0000256" key="7">
    <source>
        <dbReference type="SAM" id="MobiDB-lite"/>
    </source>
</evidence>
<sequence length="326" mass="35726">MLRKSAQGQSQGQSQQPSHSANSSRVTSAWPGPKPYSSQRKPKIMQAIGSAQRTGAKKPQPKQVTIVLLLAGAGGVYYVLHLERVPETGRLRFVDVSVADEDVLGKRTYEETMQTYGNRVLSSSSSYARRVQKVADRILNVCQELDMERAKNASPTHWHVHVIDSPEKNAFALPGGSIFVFTGILPVCENDDGLATVLSHEIAHVLARHPAEKMSGLSVVSALGFLMDMMGFDIGLSRIALNLLMSLPNSRSMESEADHIGLLIMAKACFDPSQAVSFWQRMGGDSAKQGSIAKSAQSILSTHPVDSTRVKKIQEWFQQLFKSFVF</sequence>
<evidence type="ECO:0000256" key="5">
    <source>
        <dbReference type="ARBA" id="ARBA00023049"/>
    </source>
</evidence>
<dbReference type="AlphaFoldDB" id="A0AAF0JFI3"/>
<feature type="compositionally biased region" description="Polar residues" evidence="7">
    <location>
        <begin position="17"/>
        <end position="27"/>
    </location>
</feature>
<protein>
    <submittedName>
        <fullName evidence="9">Metalloendopeptidase</fullName>
    </submittedName>
</protein>
<evidence type="ECO:0000313" key="10">
    <source>
        <dbReference type="Proteomes" id="UP001214628"/>
    </source>
</evidence>
<dbReference type="EMBL" id="CP118379">
    <property type="protein sequence ID" value="WFD44730.1"/>
    <property type="molecule type" value="Genomic_DNA"/>
</dbReference>
<name>A0AAF0JFI3_9BASI</name>
<evidence type="ECO:0000256" key="6">
    <source>
        <dbReference type="RuleBase" id="RU003983"/>
    </source>
</evidence>
<keyword evidence="5 6" id="KW-0482">Metalloprotease</keyword>
<organism evidence="9 10">
    <name type="scientific">Malassezia psittaci</name>
    <dbReference type="NCBI Taxonomy" id="1821823"/>
    <lineage>
        <taxon>Eukaryota</taxon>
        <taxon>Fungi</taxon>
        <taxon>Dikarya</taxon>
        <taxon>Basidiomycota</taxon>
        <taxon>Ustilaginomycotina</taxon>
        <taxon>Malasseziomycetes</taxon>
        <taxon>Malasseziales</taxon>
        <taxon>Malasseziaceae</taxon>
        <taxon>Malassezia</taxon>
    </lineage>
</organism>
<dbReference type="GO" id="GO:0006515">
    <property type="term" value="P:protein quality control for misfolded or incompletely synthesized proteins"/>
    <property type="evidence" value="ECO:0007669"/>
    <property type="project" value="TreeGrafter"/>
</dbReference>
<feature type="compositionally biased region" description="Low complexity" evidence="7">
    <location>
        <begin position="7"/>
        <end position="16"/>
    </location>
</feature>